<keyword evidence="1 4" id="KW-0378">Hydrolase</keyword>
<dbReference type="InterPro" id="IPR049492">
    <property type="entry name" value="BD-FAE-like_dom"/>
</dbReference>
<gene>
    <name evidence="4" type="ORF">EFB08_02320</name>
</gene>
<evidence type="ECO:0000313" key="4">
    <source>
        <dbReference type="EMBL" id="RNI31382.1"/>
    </source>
</evidence>
<dbReference type="InterPro" id="IPR029058">
    <property type="entry name" value="AB_hydrolase_fold"/>
</dbReference>
<feature type="chain" id="PRO_5018296381" evidence="2">
    <location>
        <begin position="29"/>
        <end position="307"/>
    </location>
</feature>
<evidence type="ECO:0000256" key="2">
    <source>
        <dbReference type="SAM" id="SignalP"/>
    </source>
</evidence>
<name>A0A3M9N0S5_9BACT</name>
<evidence type="ECO:0000259" key="3">
    <source>
        <dbReference type="Pfam" id="PF20434"/>
    </source>
</evidence>
<dbReference type="RefSeq" id="WP_123125286.1">
    <property type="nucleotide sequence ID" value="NZ_RJJD01000001.1"/>
</dbReference>
<dbReference type="Proteomes" id="UP000272117">
    <property type="component" value="Unassembled WGS sequence"/>
</dbReference>
<feature type="signal peptide" evidence="2">
    <location>
        <begin position="1"/>
        <end position="28"/>
    </location>
</feature>
<dbReference type="PANTHER" id="PTHR48081">
    <property type="entry name" value="AB HYDROLASE SUPERFAMILY PROTEIN C4A8.06C"/>
    <property type="match status" value="1"/>
</dbReference>
<feature type="domain" description="BD-FAE-like" evidence="3">
    <location>
        <begin position="151"/>
        <end position="261"/>
    </location>
</feature>
<dbReference type="SUPFAM" id="SSF53474">
    <property type="entry name" value="alpha/beta-Hydrolases"/>
    <property type="match status" value="1"/>
</dbReference>
<dbReference type="InterPro" id="IPR050300">
    <property type="entry name" value="GDXG_lipolytic_enzyme"/>
</dbReference>
<accession>A0A3M9N0S5</accession>
<dbReference type="Gene3D" id="3.40.50.1820">
    <property type="entry name" value="alpha/beta hydrolase"/>
    <property type="match status" value="1"/>
</dbReference>
<dbReference type="AlphaFoldDB" id="A0A3M9N0S5"/>
<evidence type="ECO:0000313" key="5">
    <source>
        <dbReference type="Proteomes" id="UP000272117"/>
    </source>
</evidence>
<dbReference type="EMBL" id="RJJD01000001">
    <property type="protein sequence ID" value="RNI31382.1"/>
    <property type="molecule type" value="Genomic_DNA"/>
</dbReference>
<dbReference type="Pfam" id="PF20434">
    <property type="entry name" value="BD-FAE"/>
    <property type="match status" value="1"/>
</dbReference>
<proteinExistence type="predicted"/>
<dbReference type="OrthoDB" id="9777975at2"/>
<protein>
    <submittedName>
        <fullName evidence="4">Alpha/beta hydrolase</fullName>
    </submittedName>
</protein>
<keyword evidence="5" id="KW-1185">Reference proteome</keyword>
<evidence type="ECO:0000256" key="1">
    <source>
        <dbReference type="ARBA" id="ARBA00022801"/>
    </source>
</evidence>
<sequence>MNRPTCKLLAMMVTLVAILFVFSTNSAAALLFPKGEEKPAETFTVTPVPAENGSYKITPKLPADGKVPAGTVLRVKAKPASGFSMDAVYYTVKGGIWGTTYYESFSAEMKITVTKDMVVGATFMPRSLVKDVKVTQDVIYAKPRVKPLKYDVYSPKGAKKLPIIVILHGGGWSSNNEDIMRGLARELVKGGKYVVFSIDYRWINNLDGEAQPTYMQKLIEDVFGAIAHIQEHAARYGGDPTRIGVTGDSAGGHLAEAAATLSPLIGAGGFGENNGVYQYMPTYLPKGKSVDQVRSEITSAIKAVAPS</sequence>
<comment type="caution">
    <text evidence="4">The sequence shown here is derived from an EMBL/GenBank/DDBJ whole genome shotgun (WGS) entry which is preliminary data.</text>
</comment>
<reference evidence="4 5" key="1">
    <citation type="submission" date="2018-11" db="EMBL/GenBank/DDBJ databases">
        <title>Rufibacter latericius sp. nov., isolated from water in Baiyang Lake.</title>
        <authorList>
            <person name="Yang Y."/>
        </authorList>
    </citation>
    <scope>NUCLEOTIDE SEQUENCE [LARGE SCALE GENOMIC DNA]</scope>
    <source>
        <strain evidence="4 5">R-22-1c-1</strain>
    </source>
</reference>
<keyword evidence="2" id="KW-0732">Signal</keyword>
<dbReference type="GO" id="GO:0016787">
    <property type="term" value="F:hydrolase activity"/>
    <property type="evidence" value="ECO:0007669"/>
    <property type="project" value="UniProtKB-KW"/>
</dbReference>
<organism evidence="4 5">
    <name type="scientific">Rufibacter latericius</name>
    <dbReference type="NCBI Taxonomy" id="2487040"/>
    <lineage>
        <taxon>Bacteria</taxon>
        <taxon>Pseudomonadati</taxon>
        <taxon>Bacteroidota</taxon>
        <taxon>Cytophagia</taxon>
        <taxon>Cytophagales</taxon>
        <taxon>Hymenobacteraceae</taxon>
        <taxon>Rufibacter</taxon>
    </lineage>
</organism>